<feature type="transmembrane region" description="Helical" evidence="9">
    <location>
        <begin position="130"/>
        <end position="151"/>
    </location>
</feature>
<keyword evidence="2 9" id="KW-0813">Transport</keyword>
<comment type="subcellular location">
    <subcellularLocation>
        <location evidence="1 9">Cell inner membrane</location>
        <topology evidence="1 9">Multi-pass membrane protein</topology>
    </subcellularLocation>
</comment>
<keyword evidence="5 9" id="KW-0812">Transmembrane</keyword>
<dbReference type="PANTHER" id="PTHR35011:SF2">
    <property type="entry name" value="2,3-DIKETO-L-GULONATE TRAP TRANSPORTER SMALL PERMEASE PROTEIN YIAM"/>
    <property type="match status" value="1"/>
</dbReference>
<dbReference type="AlphaFoldDB" id="A0A939GZV4"/>
<dbReference type="GO" id="GO:0005886">
    <property type="term" value="C:plasma membrane"/>
    <property type="evidence" value="ECO:0007669"/>
    <property type="project" value="UniProtKB-SubCell"/>
</dbReference>
<protein>
    <recommendedName>
        <fullName evidence="9">TRAP transporter small permease protein</fullName>
    </recommendedName>
</protein>
<evidence type="ECO:0000256" key="8">
    <source>
        <dbReference type="ARBA" id="ARBA00038436"/>
    </source>
</evidence>
<dbReference type="InterPro" id="IPR055348">
    <property type="entry name" value="DctQ"/>
</dbReference>
<evidence type="ECO:0000313" key="11">
    <source>
        <dbReference type="EMBL" id="MBO1249338.1"/>
    </source>
</evidence>
<dbReference type="PANTHER" id="PTHR35011">
    <property type="entry name" value="2,3-DIKETO-L-GULONATE TRAP TRANSPORTER SMALL PERMEASE PROTEIN YIAM"/>
    <property type="match status" value="1"/>
</dbReference>
<keyword evidence="7 9" id="KW-0472">Membrane</keyword>
<comment type="subunit">
    <text evidence="9">The complex comprises the extracytoplasmic solute receptor protein and the two transmembrane proteins.</text>
</comment>
<keyword evidence="4 9" id="KW-0997">Cell inner membrane</keyword>
<dbReference type="Proteomes" id="UP000664731">
    <property type="component" value="Unassembled WGS sequence"/>
</dbReference>
<feature type="transmembrane region" description="Helical" evidence="9">
    <location>
        <begin position="12"/>
        <end position="34"/>
    </location>
</feature>
<dbReference type="RefSeq" id="WP_207574858.1">
    <property type="nucleotide sequence ID" value="NZ_JAFNME010000009.1"/>
</dbReference>
<feature type="transmembrane region" description="Helical" evidence="9">
    <location>
        <begin position="89"/>
        <end position="110"/>
    </location>
</feature>
<feature type="transmembrane region" description="Helical" evidence="9">
    <location>
        <begin position="54"/>
        <end position="77"/>
    </location>
</feature>
<evidence type="ECO:0000256" key="1">
    <source>
        <dbReference type="ARBA" id="ARBA00004429"/>
    </source>
</evidence>
<evidence type="ECO:0000256" key="2">
    <source>
        <dbReference type="ARBA" id="ARBA00022448"/>
    </source>
</evidence>
<accession>A0A939GZV4</accession>
<evidence type="ECO:0000259" key="10">
    <source>
        <dbReference type="Pfam" id="PF04290"/>
    </source>
</evidence>
<dbReference type="InterPro" id="IPR007387">
    <property type="entry name" value="TRAP_DctQ"/>
</dbReference>
<name>A0A939GZV4_9BURK</name>
<comment type="similarity">
    <text evidence="8 9">Belongs to the TRAP transporter small permease family.</text>
</comment>
<dbReference type="EMBL" id="JAFNME010000009">
    <property type="protein sequence ID" value="MBO1249338.1"/>
    <property type="molecule type" value="Genomic_DNA"/>
</dbReference>
<sequence>MTWLRCADAALFKLVSLLAQLFLLAAVLVGFWQVVTRFMLESPADWSEITTRALLIWAVLLGVALAFRHGAMLGVDFLRTLLAAPAQRVLAWVVGVICMGFLGMLAWVGGQMVWRVRFQTLPSLEISISWVYLAIPVGASLAAIAVLARLLDRAAVTELRNDAQG</sequence>
<dbReference type="GO" id="GO:0015740">
    <property type="term" value="P:C4-dicarboxylate transport"/>
    <property type="evidence" value="ECO:0007669"/>
    <property type="project" value="TreeGrafter"/>
</dbReference>
<keyword evidence="3" id="KW-1003">Cell membrane</keyword>
<evidence type="ECO:0000256" key="5">
    <source>
        <dbReference type="ARBA" id="ARBA00022692"/>
    </source>
</evidence>
<feature type="domain" description="Tripartite ATP-independent periplasmic transporters DctQ component" evidence="10">
    <location>
        <begin position="27"/>
        <end position="154"/>
    </location>
</feature>
<proteinExistence type="inferred from homology"/>
<gene>
    <name evidence="11" type="ORF">J1777_05735</name>
</gene>
<comment type="function">
    <text evidence="9">Part of the tripartite ATP-independent periplasmic (TRAP) transport system.</text>
</comment>
<keyword evidence="6 9" id="KW-1133">Transmembrane helix</keyword>
<evidence type="ECO:0000256" key="3">
    <source>
        <dbReference type="ARBA" id="ARBA00022475"/>
    </source>
</evidence>
<comment type="caution">
    <text evidence="11">The sequence shown here is derived from an EMBL/GenBank/DDBJ whole genome shotgun (WGS) entry which is preliminary data.</text>
</comment>
<keyword evidence="12" id="KW-1185">Reference proteome</keyword>
<evidence type="ECO:0000313" key="12">
    <source>
        <dbReference type="Proteomes" id="UP000664731"/>
    </source>
</evidence>
<evidence type="ECO:0000256" key="9">
    <source>
        <dbReference type="RuleBase" id="RU369079"/>
    </source>
</evidence>
<dbReference type="Pfam" id="PF04290">
    <property type="entry name" value="DctQ"/>
    <property type="match status" value="1"/>
</dbReference>
<evidence type="ECO:0000256" key="7">
    <source>
        <dbReference type="ARBA" id="ARBA00023136"/>
    </source>
</evidence>
<dbReference type="GO" id="GO:0022857">
    <property type="term" value="F:transmembrane transporter activity"/>
    <property type="evidence" value="ECO:0007669"/>
    <property type="project" value="UniProtKB-UniRule"/>
</dbReference>
<evidence type="ECO:0000256" key="4">
    <source>
        <dbReference type="ARBA" id="ARBA00022519"/>
    </source>
</evidence>
<evidence type="ECO:0000256" key="6">
    <source>
        <dbReference type="ARBA" id="ARBA00022989"/>
    </source>
</evidence>
<organism evidence="11 12">
    <name type="scientific">Comamonas denitrificans</name>
    <dbReference type="NCBI Taxonomy" id="117506"/>
    <lineage>
        <taxon>Bacteria</taxon>
        <taxon>Pseudomonadati</taxon>
        <taxon>Pseudomonadota</taxon>
        <taxon>Betaproteobacteria</taxon>
        <taxon>Burkholderiales</taxon>
        <taxon>Comamonadaceae</taxon>
        <taxon>Comamonas</taxon>
    </lineage>
</organism>
<reference evidence="11" key="1">
    <citation type="submission" date="2021-03" db="EMBL/GenBank/DDBJ databases">
        <title>Comamonas denitrificans.</title>
        <authorList>
            <person name="Finster K."/>
        </authorList>
    </citation>
    <scope>NUCLEOTIDE SEQUENCE</scope>
    <source>
        <strain evidence="11">MM2021_4</strain>
    </source>
</reference>